<keyword evidence="1" id="KW-0472">Membrane</keyword>
<dbReference type="Gramene" id="Bra032312.1">
    <property type="protein sequence ID" value="Bra032312.1-P"/>
    <property type="gene ID" value="Bra032312"/>
</dbReference>
<dbReference type="InParanoid" id="M4EU30"/>
<evidence type="ECO:0000313" key="3">
    <source>
        <dbReference type="Proteomes" id="UP000011750"/>
    </source>
</evidence>
<proteinExistence type="predicted"/>
<reference evidence="2" key="3">
    <citation type="submission" date="2023-03" db="UniProtKB">
        <authorList>
            <consortium name="EnsemblPlants"/>
        </authorList>
    </citation>
    <scope>IDENTIFICATION</scope>
    <source>
        <strain evidence="2">cv. Chiifu-401-42</strain>
    </source>
</reference>
<keyword evidence="1" id="KW-0812">Transmembrane</keyword>
<evidence type="ECO:0000313" key="2">
    <source>
        <dbReference type="EnsemblPlants" id="Bra032312.1-P"/>
    </source>
</evidence>
<keyword evidence="1" id="KW-1133">Transmembrane helix</keyword>
<reference evidence="2 3" key="1">
    <citation type="journal article" date="2011" name="Nat. Genet.">
        <title>The genome of the mesopolyploid crop species Brassica rapa.</title>
        <authorList>
            <consortium name="Brassica rapa Genome Sequencing Project Consortium"/>
            <person name="Wang X."/>
            <person name="Wang H."/>
            <person name="Wang J."/>
            <person name="Sun R."/>
            <person name="Wu J."/>
            <person name="Liu S."/>
            <person name="Bai Y."/>
            <person name="Mun J.H."/>
            <person name="Bancroft I."/>
            <person name="Cheng F."/>
            <person name="Huang S."/>
            <person name="Li X."/>
            <person name="Hua W."/>
            <person name="Wang J."/>
            <person name="Wang X."/>
            <person name="Freeling M."/>
            <person name="Pires J.C."/>
            <person name="Paterson A.H."/>
            <person name="Chalhoub B."/>
            <person name="Wang B."/>
            <person name="Hayward A."/>
            <person name="Sharpe A.G."/>
            <person name="Park B.S."/>
            <person name="Weisshaar B."/>
            <person name="Liu B."/>
            <person name="Li B."/>
            <person name="Liu B."/>
            <person name="Tong C."/>
            <person name="Song C."/>
            <person name="Duran C."/>
            <person name="Peng C."/>
            <person name="Geng C."/>
            <person name="Koh C."/>
            <person name="Lin C."/>
            <person name="Edwards D."/>
            <person name="Mu D."/>
            <person name="Shen D."/>
            <person name="Soumpourou E."/>
            <person name="Li F."/>
            <person name="Fraser F."/>
            <person name="Conant G."/>
            <person name="Lassalle G."/>
            <person name="King G.J."/>
            <person name="Bonnema G."/>
            <person name="Tang H."/>
            <person name="Wang H."/>
            <person name="Belcram H."/>
            <person name="Zhou H."/>
            <person name="Hirakawa H."/>
            <person name="Abe H."/>
            <person name="Guo H."/>
            <person name="Wang H."/>
            <person name="Jin H."/>
            <person name="Parkin I.A."/>
            <person name="Batley J."/>
            <person name="Kim J.S."/>
            <person name="Just J."/>
            <person name="Li J."/>
            <person name="Xu J."/>
            <person name="Deng J."/>
            <person name="Kim J.A."/>
            <person name="Li J."/>
            <person name="Yu J."/>
            <person name="Meng J."/>
            <person name="Wang J."/>
            <person name="Min J."/>
            <person name="Poulain J."/>
            <person name="Wang J."/>
            <person name="Hatakeyama K."/>
            <person name="Wu K."/>
            <person name="Wang L."/>
            <person name="Fang L."/>
            <person name="Trick M."/>
            <person name="Links M.G."/>
            <person name="Zhao M."/>
            <person name="Jin M."/>
            <person name="Ramchiary N."/>
            <person name="Drou N."/>
            <person name="Berkman P.J."/>
            <person name="Cai Q."/>
            <person name="Huang Q."/>
            <person name="Li R."/>
            <person name="Tabata S."/>
            <person name="Cheng S."/>
            <person name="Zhang S."/>
            <person name="Zhang S."/>
            <person name="Huang S."/>
            <person name="Sato S."/>
            <person name="Sun S."/>
            <person name="Kwon S.J."/>
            <person name="Choi S.R."/>
            <person name="Lee T.H."/>
            <person name="Fan W."/>
            <person name="Zhao X."/>
            <person name="Tan X."/>
            <person name="Xu X."/>
            <person name="Wang Y."/>
            <person name="Qiu Y."/>
            <person name="Yin Y."/>
            <person name="Li Y."/>
            <person name="Du Y."/>
            <person name="Liao Y."/>
            <person name="Lim Y."/>
            <person name="Narusaka Y."/>
            <person name="Wang Y."/>
            <person name="Wang Z."/>
            <person name="Li Z."/>
            <person name="Wang Z."/>
            <person name="Xiong Z."/>
            <person name="Zhang Z."/>
        </authorList>
    </citation>
    <scope>NUCLEOTIDE SEQUENCE [LARGE SCALE GENOMIC DNA]</scope>
    <source>
        <strain evidence="2 3">cv. Chiifu-401-42</strain>
    </source>
</reference>
<accession>M4EU30</accession>
<keyword evidence="3" id="KW-1185">Reference proteome</keyword>
<name>M4EU30_BRACM</name>
<organism evidence="2 3">
    <name type="scientific">Brassica campestris</name>
    <name type="common">Field mustard</name>
    <dbReference type="NCBI Taxonomy" id="3711"/>
    <lineage>
        <taxon>Eukaryota</taxon>
        <taxon>Viridiplantae</taxon>
        <taxon>Streptophyta</taxon>
        <taxon>Embryophyta</taxon>
        <taxon>Tracheophyta</taxon>
        <taxon>Spermatophyta</taxon>
        <taxon>Magnoliopsida</taxon>
        <taxon>eudicotyledons</taxon>
        <taxon>Gunneridae</taxon>
        <taxon>Pentapetalae</taxon>
        <taxon>rosids</taxon>
        <taxon>malvids</taxon>
        <taxon>Brassicales</taxon>
        <taxon>Brassicaceae</taxon>
        <taxon>Brassiceae</taxon>
        <taxon>Brassica</taxon>
    </lineage>
</organism>
<sequence length="51" mass="5558">MMQEVLVQKLTTPLPTDSKFAAALAVSISGWLICLPPFKRNFMIGSVATHP</sequence>
<reference evidence="2 3" key="2">
    <citation type="journal article" date="2018" name="Hortic Res">
        <title>Improved Brassica rapa reference genome by single-molecule sequencing and chromosome conformation capture technologies.</title>
        <authorList>
            <person name="Zhang L."/>
            <person name="Cai X."/>
            <person name="Wu J."/>
            <person name="Liu M."/>
            <person name="Grob S."/>
            <person name="Cheng F."/>
            <person name="Liang J."/>
            <person name="Cai C."/>
            <person name="Liu Z."/>
            <person name="Liu B."/>
            <person name="Wang F."/>
            <person name="Li S."/>
            <person name="Liu F."/>
            <person name="Li X."/>
            <person name="Cheng L."/>
            <person name="Yang W."/>
            <person name="Li M.H."/>
            <person name="Grossniklaus U."/>
            <person name="Zheng H."/>
            <person name="Wang X."/>
        </authorList>
    </citation>
    <scope>NUCLEOTIDE SEQUENCE [LARGE SCALE GENOMIC DNA]</scope>
    <source>
        <strain evidence="2 3">cv. Chiifu-401-42</strain>
    </source>
</reference>
<feature type="transmembrane region" description="Helical" evidence="1">
    <location>
        <begin position="20"/>
        <end position="38"/>
    </location>
</feature>
<protein>
    <submittedName>
        <fullName evidence="2">Uncharacterized protein</fullName>
    </submittedName>
</protein>
<dbReference type="Proteomes" id="UP000011750">
    <property type="component" value="Chromosome A09"/>
</dbReference>
<dbReference type="AlphaFoldDB" id="M4EU30"/>
<dbReference type="HOGENOM" id="CLU_3109258_0_0_1"/>
<dbReference type="EnsemblPlants" id="Bra032312.1">
    <property type="protein sequence ID" value="Bra032312.1-P"/>
    <property type="gene ID" value="Bra032312"/>
</dbReference>
<evidence type="ECO:0000256" key="1">
    <source>
        <dbReference type="SAM" id="Phobius"/>
    </source>
</evidence>